<feature type="region of interest" description="Disordered" evidence="1">
    <location>
        <begin position="159"/>
        <end position="240"/>
    </location>
</feature>
<sequence length="240" mass="24794">MTEYEEDRAGRLRQTGETAKSEATTTADQARQAAGQVTGTVAEQTRAVAGEARQQAGAAFGELRSRAVNEVEEQARRATGMLRQWSDDIGGLADNAPGDSPARSLASQMSDSGHRAADYLEKQGVDGALSDLRHFARRRPGAFLGGALVAGVVVGRLAKASGKAGQSSQPGRRGYGDTSQLGTGDGPVRSPLPAGSVQEVPPVPPVPTAAPGAEPFGAPQTPPSPVDPPAETPHRPYPEV</sequence>
<dbReference type="EMBL" id="BMMU01000015">
    <property type="protein sequence ID" value="GGJ44224.1"/>
    <property type="molecule type" value="Genomic_DNA"/>
</dbReference>
<dbReference type="RefSeq" id="WP_189149296.1">
    <property type="nucleotide sequence ID" value="NZ_BAABER010000026.1"/>
</dbReference>
<dbReference type="AlphaFoldDB" id="A0A917L4G2"/>
<feature type="region of interest" description="Disordered" evidence="1">
    <location>
        <begin position="1"/>
        <end position="39"/>
    </location>
</feature>
<reference evidence="2" key="2">
    <citation type="submission" date="2020-09" db="EMBL/GenBank/DDBJ databases">
        <authorList>
            <person name="Sun Q."/>
            <person name="Zhou Y."/>
        </authorList>
    </citation>
    <scope>NUCLEOTIDE SEQUENCE</scope>
    <source>
        <strain evidence="2">CGMCC 4.7272</strain>
    </source>
</reference>
<evidence type="ECO:0000313" key="3">
    <source>
        <dbReference type="Proteomes" id="UP000625682"/>
    </source>
</evidence>
<comment type="caution">
    <text evidence="2">The sequence shown here is derived from an EMBL/GenBank/DDBJ whole genome shotgun (WGS) entry which is preliminary data.</text>
</comment>
<evidence type="ECO:0000313" key="2">
    <source>
        <dbReference type="EMBL" id="GGJ44224.1"/>
    </source>
</evidence>
<feature type="compositionally biased region" description="Low complexity" evidence="1">
    <location>
        <begin position="23"/>
        <end position="36"/>
    </location>
</feature>
<reference evidence="2" key="1">
    <citation type="journal article" date="2014" name="Int. J. Syst. Evol. Microbiol.">
        <title>Complete genome sequence of Corynebacterium casei LMG S-19264T (=DSM 44701T), isolated from a smear-ripened cheese.</title>
        <authorList>
            <consortium name="US DOE Joint Genome Institute (JGI-PGF)"/>
            <person name="Walter F."/>
            <person name="Albersmeier A."/>
            <person name="Kalinowski J."/>
            <person name="Ruckert C."/>
        </authorList>
    </citation>
    <scope>NUCLEOTIDE SEQUENCE</scope>
    <source>
        <strain evidence="2">CGMCC 4.7272</strain>
    </source>
</reference>
<accession>A0A917L4G2</accession>
<proteinExistence type="predicted"/>
<protein>
    <submittedName>
        <fullName evidence="2">Uncharacterized protein</fullName>
    </submittedName>
</protein>
<gene>
    <name evidence="2" type="ORF">GCM10012282_46460</name>
</gene>
<dbReference type="Proteomes" id="UP000625682">
    <property type="component" value="Unassembled WGS sequence"/>
</dbReference>
<feature type="region of interest" description="Disordered" evidence="1">
    <location>
        <begin position="87"/>
        <end position="117"/>
    </location>
</feature>
<evidence type="ECO:0000256" key="1">
    <source>
        <dbReference type="SAM" id="MobiDB-lite"/>
    </source>
</evidence>
<name>A0A917L4G2_9ACTN</name>
<organism evidence="2 3">
    <name type="scientific">Streptomyces lacrimifluminis</name>
    <dbReference type="NCBI Taxonomy" id="1500077"/>
    <lineage>
        <taxon>Bacteria</taxon>
        <taxon>Bacillati</taxon>
        <taxon>Actinomycetota</taxon>
        <taxon>Actinomycetes</taxon>
        <taxon>Kitasatosporales</taxon>
        <taxon>Streptomycetaceae</taxon>
        <taxon>Streptomyces</taxon>
    </lineage>
</organism>
<keyword evidence="3" id="KW-1185">Reference proteome</keyword>
<feature type="compositionally biased region" description="Pro residues" evidence="1">
    <location>
        <begin position="220"/>
        <end position="231"/>
    </location>
</feature>